<dbReference type="Gene3D" id="1.10.357.10">
    <property type="entry name" value="Tetracycline Repressor, domain 2"/>
    <property type="match status" value="1"/>
</dbReference>
<dbReference type="STRING" id="1789224.BFG52_06855"/>
<name>A0A1B2LYX9_9GAMM</name>
<dbReference type="OrthoDB" id="329481at2"/>
<dbReference type="SUPFAM" id="SSF46689">
    <property type="entry name" value="Homeodomain-like"/>
    <property type="match status" value="1"/>
</dbReference>
<dbReference type="InterPro" id="IPR009057">
    <property type="entry name" value="Homeodomain-like_sf"/>
</dbReference>
<dbReference type="KEGG" id="ala:BFG52_06855"/>
<proteinExistence type="predicted"/>
<evidence type="ECO:0000313" key="2">
    <source>
        <dbReference type="Proteomes" id="UP000093391"/>
    </source>
</evidence>
<dbReference type="EMBL" id="CP016895">
    <property type="protein sequence ID" value="AOA58099.1"/>
    <property type="molecule type" value="Genomic_DNA"/>
</dbReference>
<organism evidence="1 2">
    <name type="scientific">Acinetobacter larvae</name>
    <dbReference type="NCBI Taxonomy" id="1789224"/>
    <lineage>
        <taxon>Bacteria</taxon>
        <taxon>Pseudomonadati</taxon>
        <taxon>Pseudomonadota</taxon>
        <taxon>Gammaproteobacteria</taxon>
        <taxon>Moraxellales</taxon>
        <taxon>Moraxellaceae</taxon>
        <taxon>Acinetobacter</taxon>
    </lineage>
</organism>
<evidence type="ECO:0000313" key="1">
    <source>
        <dbReference type="EMBL" id="AOA58099.1"/>
    </source>
</evidence>
<keyword evidence="2" id="KW-1185">Reference proteome</keyword>
<sequence>MSISAQPSTRGRPRTITHERITNAGIEIGLSNITFVGVAAALGVSHMALYKHVPSLEVLKYLVAEEIFKRWQIPVPEAKTADAAALAGLKEYLLDFTASLRELVKNNPGLTPYLLRRVASTQSMINKIRQHHQEVSERYQLPIDQARWISATIAFHCIAVADTVYSVAGRDPISEVDRAAEEAEMESEFAQSMQALIVGALTLLESNQIDTRFHTAQQQASP</sequence>
<reference evidence="1 2" key="1">
    <citation type="submission" date="2016-08" db="EMBL/GenBank/DDBJ databases">
        <authorList>
            <person name="Seilhamer J.J."/>
        </authorList>
    </citation>
    <scope>NUCLEOTIDE SEQUENCE [LARGE SCALE GENOMIC DNA]</scope>
    <source>
        <strain evidence="1 2">BRTC-1</strain>
    </source>
</reference>
<accession>A0A1B2LYX9</accession>
<dbReference type="RefSeq" id="WP_067553892.1">
    <property type="nucleotide sequence ID" value="NZ_CP016895.1"/>
</dbReference>
<dbReference type="AlphaFoldDB" id="A0A1B2LYX9"/>
<protein>
    <submittedName>
        <fullName evidence="1">TetR family transcriptional regulator</fullName>
    </submittedName>
</protein>
<gene>
    <name evidence="1" type="ORF">BFG52_06855</name>
</gene>
<dbReference type="Proteomes" id="UP000093391">
    <property type="component" value="Chromosome"/>
</dbReference>